<feature type="region of interest" description="Disordered" evidence="1">
    <location>
        <begin position="1"/>
        <end position="30"/>
    </location>
</feature>
<dbReference type="PANTHER" id="PTHR43254">
    <property type="entry name" value="C-TERMINAL BINDING PROTEIN AN-RELATED"/>
    <property type="match status" value="1"/>
</dbReference>
<feature type="region of interest" description="Disordered" evidence="1">
    <location>
        <begin position="406"/>
        <end position="540"/>
    </location>
</feature>
<reference evidence="3" key="1">
    <citation type="submission" date="2020-06" db="EMBL/GenBank/DDBJ databases">
        <title>WGS assembly of Ceratodon purpureus strain R40.</title>
        <authorList>
            <person name="Carey S.B."/>
            <person name="Jenkins J."/>
            <person name="Shu S."/>
            <person name="Lovell J.T."/>
            <person name="Sreedasyam A."/>
            <person name="Maumus F."/>
            <person name="Tiley G.P."/>
            <person name="Fernandez-Pozo N."/>
            <person name="Barry K."/>
            <person name="Chen C."/>
            <person name="Wang M."/>
            <person name="Lipzen A."/>
            <person name="Daum C."/>
            <person name="Saski C.A."/>
            <person name="Payton A.C."/>
            <person name="Mcbreen J.C."/>
            <person name="Conrad R.E."/>
            <person name="Kollar L.M."/>
            <person name="Olsson S."/>
            <person name="Huttunen S."/>
            <person name="Landis J.B."/>
            <person name="Wickett N.J."/>
            <person name="Johnson M.G."/>
            <person name="Rensing S.A."/>
            <person name="Grimwood J."/>
            <person name="Schmutz J."/>
            <person name="Mcdaniel S.F."/>
        </authorList>
    </citation>
    <scope>NUCLEOTIDE SEQUENCE</scope>
    <source>
        <strain evidence="3">R40</strain>
    </source>
</reference>
<comment type="caution">
    <text evidence="3">The sequence shown here is derived from an EMBL/GenBank/DDBJ whole genome shotgun (WGS) entry which is preliminary data.</text>
</comment>
<organism evidence="3 4">
    <name type="scientific">Ceratodon purpureus</name>
    <name type="common">Fire moss</name>
    <name type="synonym">Dicranum purpureum</name>
    <dbReference type="NCBI Taxonomy" id="3225"/>
    <lineage>
        <taxon>Eukaryota</taxon>
        <taxon>Viridiplantae</taxon>
        <taxon>Streptophyta</taxon>
        <taxon>Embryophyta</taxon>
        <taxon>Bryophyta</taxon>
        <taxon>Bryophytina</taxon>
        <taxon>Bryopsida</taxon>
        <taxon>Dicranidae</taxon>
        <taxon>Pseudoditrichales</taxon>
        <taxon>Ditrichaceae</taxon>
        <taxon>Ceratodon</taxon>
    </lineage>
</organism>
<feature type="compositionally biased region" description="Polar residues" evidence="1">
    <location>
        <begin position="436"/>
        <end position="457"/>
    </location>
</feature>
<feature type="compositionally biased region" description="Basic residues" evidence="1">
    <location>
        <begin position="471"/>
        <end position="485"/>
    </location>
</feature>
<evidence type="ECO:0000259" key="2">
    <source>
        <dbReference type="Pfam" id="PF02826"/>
    </source>
</evidence>
<dbReference type="PANTHER" id="PTHR43254:SF3">
    <property type="entry name" value="C-TERMINAL BINDING PROTEIN AN"/>
    <property type="match status" value="1"/>
</dbReference>
<feature type="compositionally biased region" description="Basic and acidic residues" evidence="1">
    <location>
        <begin position="406"/>
        <end position="423"/>
    </location>
</feature>
<feature type="compositionally biased region" description="Basic and acidic residues" evidence="1">
    <location>
        <begin position="494"/>
        <end position="508"/>
    </location>
</feature>
<evidence type="ECO:0000256" key="1">
    <source>
        <dbReference type="SAM" id="MobiDB-lite"/>
    </source>
</evidence>
<keyword evidence="4" id="KW-1185">Reference proteome</keyword>
<dbReference type="GO" id="GO:0000226">
    <property type="term" value="P:microtubule cytoskeleton organization"/>
    <property type="evidence" value="ECO:0007669"/>
    <property type="project" value="InterPro"/>
</dbReference>
<gene>
    <name evidence="3" type="ORF">KC19_10G191300</name>
</gene>
<dbReference type="InterPro" id="IPR006140">
    <property type="entry name" value="D-isomer_DH_NAD-bd"/>
</dbReference>
<dbReference type="AlphaFoldDB" id="A0A8T0GM06"/>
<dbReference type="InterPro" id="IPR036291">
    <property type="entry name" value="NAD(P)-bd_dom_sf"/>
</dbReference>
<feature type="compositionally biased region" description="Low complexity" evidence="1">
    <location>
        <begin position="509"/>
        <end position="524"/>
    </location>
</feature>
<name>A0A8T0GM06_CERPU</name>
<protein>
    <recommendedName>
        <fullName evidence="2">D-isomer specific 2-hydroxyacid dehydrogenase NAD-binding domain-containing protein</fullName>
    </recommendedName>
</protein>
<feature type="domain" description="D-isomer specific 2-hydroxyacid dehydrogenase NAD-binding" evidence="2">
    <location>
        <begin position="170"/>
        <end position="353"/>
    </location>
</feature>
<dbReference type="EMBL" id="CM026431">
    <property type="protein sequence ID" value="KAG0560581.1"/>
    <property type="molecule type" value="Genomic_DNA"/>
</dbReference>
<dbReference type="InterPro" id="IPR045015">
    <property type="entry name" value="AN-like"/>
</dbReference>
<dbReference type="Gene3D" id="3.40.50.720">
    <property type="entry name" value="NAD(P)-binding Rossmann-like Domain"/>
    <property type="match status" value="2"/>
</dbReference>
<dbReference type="GO" id="GO:0051287">
    <property type="term" value="F:NAD binding"/>
    <property type="evidence" value="ECO:0007669"/>
    <property type="project" value="InterPro"/>
</dbReference>
<proteinExistence type="predicted"/>
<dbReference type="Proteomes" id="UP000822688">
    <property type="component" value="Chromosome 10"/>
</dbReference>
<evidence type="ECO:0000313" key="4">
    <source>
        <dbReference type="Proteomes" id="UP000822688"/>
    </source>
</evidence>
<accession>A0A8T0GM06</accession>
<sequence length="708" mass="76708">MGTGTRGPVGMTGMRALTGAPSLPLPRRSSDDVAVTENGAIFTMTGGSQQWQQRDSAMVEREAHALPLVVALNCLEHCRLEQDALAGIAEFRHVGLTQVTEGKIEGAMAVLTSSLAYLPGAAQRRLKPWQLILCLSCVDKAVDSALASELGLQLIHVDSKRVEEVADTTLALILGLLRHTHVLARKGHASAAGWLGTTQSVCTGMHRCKGLVLGIVGASATACAVAVRSLAFRMVVVYFDPENVEAQHGSKRRLPVAAKKVNSLKELLASSDIVSLHCALTNDTVQLINPESLESMKRGAILVNTSSSHLLDDCAVKQAIIDGKLAGCALDGVEGPHWLEAWVREMQNVLVLPRSAEYSEEVWLEIREKAVAVVRSYLVTGAIAADVANSDDDEYYDTFTQEVRAESVKESMREEEPKHHPDEVTTSGSEYRPSQMVFQAQDTRSLGQDSGLESPSLKQHEAGYGNQGRGSGKKAKKRSGRRKSQHNLDSFQVQDREIDWIAPSRDDQGAGASASAGASVGGSARESRPNNSEARFGSPREGNLKAIIEVPPLMSGREQVTGMASMGFAIDQLKEGYVIALHAVPGGGYYVARQRGPGRGWCLDIMFDVTPRDPASQFLVVVRNRDRIGLRSLAAGGKLLQANKKLELVFVNHTFDVWESWIVEGRHLDNCSLTNSRFRSVSYLHSSISFYFLRAGIVNATLSCSFSV</sequence>
<dbReference type="Pfam" id="PF02826">
    <property type="entry name" value="2-Hacid_dh_C"/>
    <property type="match status" value="1"/>
</dbReference>
<dbReference type="SUPFAM" id="SSF51735">
    <property type="entry name" value="NAD(P)-binding Rossmann-fold domains"/>
    <property type="match status" value="1"/>
</dbReference>
<evidence type="ECO:0000313" key="3">
    <source>
        <dbReference type="EMBL" id="KAG0560581.1"/>
    </source>
</evidence>